<comment type="caution">
    <text evidence="1">The sequence shown here is derived from an EMBL/GenBank/DDBJ whole genome shotgun (WGS) entry which is preliminary data.</text>
</comment>
<evidence type="ECO:0000313" key="1">
    <source>
        <dbReference type="EMBL" id="KIL12158.1"/>
    </source>
</evidence>
<dbReference type="RefSeq" id="WP_161792794.1">
    <property type="nucleotide sequence ID" value="NZ_JAHHYL010000003.1"/>
</dbReference>
<sequence length="51" mass="5814">MSKLTLGQRVLTLYGEGTVVEVHKNNQYGVADDEYNLVEIYDRDELAQLRG</sequence>
<evidence type="ECO:0008006" key="3">
    <source>
        <dbReference type="Google" id="ProtNLM"/>
    </source>
</evidence>
<organism evidence="1 2">
    <name type="scientific">Bacillus pumilus</name>
    <name type="common">Bacillus mesentericus</name>
    <dbReference type="NCBI Taxonomy" id="1408"/>
    <lineage>
        <taxon>Bacteria</taxon>
        <taxon>Bacillati</taxon>
        <taxon>Bacillota</taxon>
        <taxon>Bacilli</taxon>
        <taxon>Bacillales</taxon>
        <taxon>Bacillaceae</taxon>
        <taxon>Bacillus</taxon>
    </lineage>
</organism>
<dbReference type="Proteomes" id="UP000031978">
    <property type="component" value="Unassembled WGS sequence"/>
</dbReference>
<accession>A0AB34QNU9</accession>
<name>A0AB34QNU9_BACPU</name>
<evidence type="ECO:0000313" key="2">
    <source>
        <dbReference type="Proteomes" id="UP000031978"/>
    </source>
</evidence>
<dbReference type="AlphaFoldDB" id="A0AB34QNU9"/>
<gene>
    <name evidence="1" type="ORF">B4127_1489</name>
</gene>
<protein>
    <recommendedName>
        <fullName evidence="3">DUF2187 domain-containing protein</fullName>
    </recommendedName>
</protein>
<proteinExistence type="predicted"/>
<reference evidence="1 2" key="1">
    <citation type="submission" date="2014-12" db="EMBL/GenBank/DDBJ databases">
        <title>Draft Genome Sequences of Five Spore-Forming Food Isolates of Bacillus pumilus.</title>
        <authorList>
            <person name="de Jong A."/>
            <person name="van Heel A.J."/>
            <person name="Montalban-Lopez M."/>
            <person name="Krawczyk A.O."/>
            <person name="Berendsen E.M."/>
            <person name="Wells-Bennik M."/>
            <person name="Kuipers O.P."/>
        </authorList>
    </citation>
    <scope>NUCLEOTIDE SEQUENCE [LARGE SCALE GENOMIC DNA]</scope>
    <source>
        <strain evidence="1 2">B4127</strain>
    </source>
</reference>
<dbReference type="EMBL" id="JXCL01000040">
    <property type="protein sequence ID" value="KIL12158.1"/>
    <property type="molecule type" value="Genomic_DNA"/>
</dbReference>